<dbReference type="PANTHER" id="PTHR13018:SF114">
    <property type="entry name" value="EXPRESSED PROTEIN"/>
    <property type="match status" value="1"/>
</dbReference>
<dbReference type="GO" id="GO:0005886">
    <property type="term" value="C:plasma membrane"/>
    <property type="evidence" value="ECO:0007669"/>
    <property type="project" value="TreeGrafter"/>
</dbReference>
<dbReference type="EMBL" id="LGRX02034780">
    <property type="protein sequence ID" value="KAK3236888.1"/>
    <property type="molecule type" value="Genomic_DNA"/>
</dbReference>
<evidence type="ECO:0000313" key="3">
    <source>
        <dbReference type="EMBL" id="KAK3236888.1"/>
    </source>
</evidence>
<keyword evidence="1" id="KW-1133">Transmembrane helix</keyword>
<dbReference type="GO" id="GO:0005227">
    <property type="term" value="F:calcium-activated cation channel activity"/>
    <property type="evidence" value="ECO:0007669"/>
    <property type="project" value="InterPro"/>
</dbReference>
<dbReference type="Proteomes" id="UP001190700">
    <property type="component" value="Unassembled WGS sequence"/>
</dbReference>
<feature type="transmembrane region" description="Helical" evidence="1">
    <location>
        <begin position="226"/>
        <end position="246"/>
    </location>
</feature>
<feature type="transmembrane region" description="Helical" evidence="1">
    <location>
        <begin position="509"/>
        <end position="530"/>
    </location>
</feature>
<feature type="transmembrane region" description="Helical" evidence="1">
    <location>
        <begin position="182"/>
        <end position="206"/>
    </location>
</feature>
<keyword evidence="1" id="KW-0812">Transmembrane</keyword>
<keyword evidence="4" id="KW-1185">Reference proteome</keyword>
<gene>
    <name evidence="3" type="ORF">CYMTET_52999</name>
</gene>
<organism evidence="3 4">
    <name type="scientific">Cymbomonas tetramitiformis</name>
    <dbReference type="NCBI Taxonomy" id="36881"/>
    <lineage>
        <taxon>Eukaryota</taxon>
        <taxon>Viridiplantae</taxon>
        <taxon>Chlorophyta</taxon>
        <taxon>Pyramimonadophyceae</taxon>
        <taxon>Pyramimonadales</taxon>
        <taxon>Pyramimonadaceae</taxon>
        <taxon>Cymbomonas</taxon>
    </lineage>
</organism>
<keyword evidence="1" id="KW-0472">Membrane</keyword>
<evidence type="ECO:0000259" key="2">
    <source>
        <dbReference type="Pfam" id="PF13967"/>
    </source>
</evidence>
<comment type="caution">
    <text evidence="3">The sequence shown here is derived from an EMBL/GenBank/DDBJ whole genome shotgun (WGS) entry which is preliminary data.</text>
</comment>
<evidence type="ECO:0000256" key="1">
    <source>
        <dbReference type="SAM" id="Phobius"/>
    </source>
</evidence>
<accession>A0AAE0EQ88</accession>
<name>A0AAE0EQ88_9CHLO</name>
<feature type="transmembrane region" description="Helical" evidence="1">
    <location>
        <begin position="437"/>
        <end position="460"/>
    </location>
</feature>
<dbReference type="InterPro" id="IPR045122">
    <property type="entry name" value="Csc1-like"/>
</dbReference>
<proteinExistence type="predicted"/>
<feature type="domain" description="CSC1/OSCA1-like N-terminal transmembrane" evidence="2">
    <location>
        <begin position="97"/>
        <end position="242"/>
    </location>
</feature>
<sequence length="563" mass="62369">MNMRNHSLIANTVGSAFSHSLDQSLAPTPLPDDFNVTSYPTLSSWLTPSPLSVVPPPFSPPSPPVNQSFPPPCPPCSPPPFPPPPPIGESHLVLGSLAYTIYISGTIALILVAFFFFARLPGLWNRYESSRQSPANGSTGASSPLGKRLEALSFVLRTSEREVADLRGANTRDYLALQRHCLIGLCIYAVPALGVLLPINIVTGSFSQAVGFAKTTVTNIEGRDAYYLWPLAICTCFGAFAIEYIVRVIQSTLLVGRYADGDITDVTGSVAAYTLLLRNMPKHLVDSGASSLQELFSWQYPGKVLAAYIPRNRQAEEDALIRIMKARQKAECHRSKGQEDKVLEEQAVVQHFSAKLEEIRARPPRYADIAFVVFRDTFTTNRAYRDLKDLRVWGSRWGRGFFSGWHLPPFVERAPPPGGILWHNVSVTIWERQLRTLFVNLGVLLGLLFFSSPLALFGFMNDAANRMWHSDIQSEWHHWLSWAQAGARTPFPEEAPEWLDVPRGVQGSGAIAGLIFQFLPNLLVLLMMYAHLFPSPVTVPPPVPSQCTPSPLHHFCDTRLDDG</sequence>
<reference evidence="3 4" key="1">
    <citation type="journal article" date="2015" name="Genome Biol. Evol.">
        <title>Comparative Genomics of a Bacterivorous Green Alga Reveals Evolutionary Causalities and Consequences of Phago-Mixotrophic Mode of Nutrition.</title>
        <authorList>
            <person name="Burns J.A."/>
            <person name="Paasch A."/>
            <person name="Narechania A."/>
            <person name="Kim E."/>
        </authorList>
    </citation>
    <scope>NUCLEOTIDE SEQUENCE [LARGE SCALE GENOMIC DNA]</scope>
    <source>
        <strain evidence="3 4">PLY_AMNH</strain>
    </source>
</reference>
<evidence type="ECO:0000313" key="4">
    <source>
        <dbReference type="Proteomes" id="UP001190700"/>
    </source>
</evidence>
<protein>
    <recommendedName>
        <fullName evidence="2">CSC1/OSCA1-like N-terminal transmembrane domain-containing protein</fullName>
    </recommendedName>
</protein>
<dbReference type="PANTHER" id="PTHR13018">
    <property type="entry name" value="PROBABLE MEMBRANE PROTEIN DUF221-RELATED"/>
    <property type="match status" value="1"/>
</dbReference>
<dbReference type="Pfam" id="PF13967">
    <property type="entry name" value="RSN1_TM"/>
    <property type="match status" value="1"/>
</dbReference>
<dbReference type="AlphaFoldDB" id="A0AAE0EQ88"/>
<feature type="transmembrane region" description="Helical" evidence="1">
    <location>
        <begin position="92"/>
        <end position="117"/>
    </location>
</feature>
<dbReference type="InterPro" id="IPR032880">
    <property type="entry name" value="CSC1/OSCA1-like_N"/>
</dbReference>